<dbReference type="InterPro" id="IPR006311">
    <property type="entry name" value="TAT_signal"/>
</dbReference>
<keyword evidence="3" id="KW-1185">Reference proteome</keyword>
<dbReference type="OrthoDB" id="9779968at2"/>
<keyword evidence="1" id="KW-0732">Signal</keyword>
<sequence length="442" mass="46553">MENYNHFSRRKFLKFSAGLTALGLSGLYAEQSQAAGAGDYKALVCVYLAGGNDGNNLIVPMDATRYAAYKSVRGSLALTGAELLPSIMDKAGNPYALHTGLAEMNPLYISGQLAFVLNTGMLVQPLTRAQFLAGQARPSNLFAHSDQTTQAETGHAKPNGTGWGGRLLDITGETGNLAGISTTHPSLYLQGQIVTGNAIGPGSNLNIIALNSTASAVSRRKALDAILALDGGNPIRQVANRMFAEGLKLSDDLKALDNGLTPLATVFPNTALGNQLKEVARQIRLRSKLGSGRQVFYCSLGGFDTHNTLKGTQKNLFVQLSQAISAFYAATGEIGLQSQVTAFTQSEFGRTFQPSGTGCDHGWGSHHLILGGAVRGGVYGAMPEFALGGPDDANNRGVWIPKISTSQFGATLASWFGGADADIAQVFTGLDKFASRNIGFML</sequence>
<dbReference type="PANTHER" id="PTHR43737">
    <property type="entry name" value="BLL7424 PROTEIN"/>
    <property type="match status" value="1"/>
</dbReference>
<evidence type="ECO:0000313" key="2">
    <source>
        <dbReference type="EMBL" id="SJM91846.1"/>
    </source>
</evidence>
<accession>A0A1R4H6N6</accession>
<feature type="chain" id="PRO_5013068577" evidence="1">
    <location>
        <begin position="35"/>
        <end position="442"/>
    </location>
</feature>
<dbReference type="Pfam" id="PF07394">
    <property type="entry name" value="DUF1501"/>
    <property type="match status" value="1"/>
</dbReference>
<proteinExistence type="predicted"/>
<organism evidence="2 3">
    <name type="scientific">Crenothrix polyspora</name>
    <dbReference type="NCBI Taxonomy" id="360316"/>
    <lineage>
        <taxon>Bacteria</taxon>
        <taxon>Pseudomonadati</taxon>
        <taxon>Pseudomonadota</taxon>
        <taxon>Gammaproteobacteria</taxon>
        <taxon>Methylococcales</taxon>
        <taxon>Crenotrichaceae</taxon>
        <taxon>Crenothrix</taxon>
    </lineage>
</organism>
<evidence type="ECO:0000313" key="3">
    <source>
        <dbReference type="Proteomes" id="UP000195667"/>
    </source>
</evidence>
<dbReference type="PANTHER" id="PTHR43737:SF1">
    <property type="entry name" value="DUF1501 DOMAIN-CONTAINING PROTEIN"/>
    <property type="match status" value="1"/>
</dbReference>
<name>A0A1R4H6N6_9GAMM</name>
<dbReference type="PROSITE" id="PS51318">
    <property type="entry name" value="TAT"/>
    <property type="match status" value="1"/>
</dbReference>
<gene>
    <name evidence="2" type="ORF">CRENPOLYSF1_220019</name>
</gene>
<reference evidence="3" key="1">
    <citation type="submission" date="2017-02" db="EMBL/GenBank/DDBJ databases">
        <authorList>
            <person name="Daims H."/>
        </authorList>
    </citation>
    <scope>NUCLEOTIDE SEQUENCE [LARGE SCALE GENOMIC DNA]</scope>
</reference>
<dbReference type="InterPro" id="IPR010869">
    <property type="entry name" value="DUF1501"/>
</dbReference>
<dbReference type="EMBL" id="FUKI01000096">
    <property type="protein sequence ID" value="SJM91846.1"/>
    <property type="molecule type" value="Genomic_DNA"/>
</dbReference>
<evidence type="ECO:0000256" key="1">
    <source>
        <dbReference type="SAM" id="SignalP"/>
    </source>
</evidence>
<dbReference type="RefSeq" id="WP_087143129.1">
    <property type="nucleotide sequence ID" value="NZ_FUKI01000096.1"/>
</dbReference>
<dbReference type="Proteomes" id="UP000195667">
    <property type="component" value="Unassembled WGS sequence"/>
</dbReference>
<dbReference type="AlphaFoldDB" id="A0A1R4H6N6"/>
<feature type="signal peptide" evidence="1">
    <location>
        <begin position="1"/>
        <end position="34"/>
    </location>
</feature>
<protein>
    <submittedName>
        <fullName evidence="2">Uncharacterized protein</fullName>
    </submittedName>
</protein>